<feature type="compositionally biased region" description="Low complexity" evidence="1">
    <location>
        <begin position="172"/>
        <end position="195"/>
    </location>
</feature>
<evidence type="ECO:0008006" key="6">
    <source>
        <dbReference type="Google" id="ProtNLM"/>
    </source>
</evidence>
<organism evidence="4 5">
    <name type="scientific">Gloeophyllum trabeum (strain ATCC 11539 / FP-39264 / Madison 617)</name>
    <name type="common">Brown rot fungus</name>
    <dbReference type="NCBI Taxonomy" id="670483"/>
    <lineage>
        <taxon>Eukaryota</taxon>
        <taxon>Fungi</taxon>
        <taxon>Dikarya</taxon>
        <taxon>Basidiomycota</taxon>
        <taxon>Agaricomycotina</taxon>
        <taxon>Agaricomycetes</taxon>
        <taxon>Gloeophyllales</taxon>
        <taxon>Gloeophyllaceae</taxon>
        <taxon>Gloeophyllum</taxon>
    </lineage>
</organism>
<dbReference type="PANTHER" id="PTHR16861:SF7">
    <property type="entry name" value="MEMBRANE ANCHOR OPY2 N-TERMINAL DOMAIN-CONTAINING PROTEIN"/>
    <property type="match status" value="1"/>
</dbReference>
<evidence type="ECO:0000313" key="5">
    <source>
        <dbReference type="Proteomes" id="UP000030669"/>
    </source>
</evidence>
<keyword evidence="2" id="KW-0472">Membrane</keyword>
<dbReference type="EMBL" id="KB469298">
    <property type="protein sequence ID" value="EPQ58044.1"/>
    <property type="molecule type" value="Genomic_DNA"/>
</dbReference>
<feature type="chain" id="PRO_5004544296" description="Transmembrane protein" evidence="3">
    <location>
        <begin position="28"/>
        <end position="313"/>
    </location>
</feature>
<keyword evidence="2" id="KW-1133">Transmembrane helix</keyword>
<proteinExistence type="predicted"/>
<dbReference type="PANTHER" id="PTHR16861">
    <property type="entry name" value="GLYCOPROTEIN 38"/>
    <property type="match status" value="1"/>
</dbReference>
<dbReference type="HOGENOM" id="CLU_053888_2_0_1"/>
<keyword evidence="2" id="KW-0812">Transmembrane</keyword>
<dbReference type="eggNOG" id="ENOG502SDYH">
    <property type="taxonomic scope" value="Eukaryota"/>
</dbReference>
<sequence length="313" mass="32622">MFASMKGVAAAGLVAELLVSFLPGAYAQTSGVNQCTIYNWTENSIGQTPCLVASYLQGACNGGEYNIAPLPEDHHYIGPTQATANDCECNTVVYNLMSACGACQNRTIITWSTWSNNCSTVYNTYPESIPSGTKVPAWAYLNVSNDLWDYLSAQADLSAPESTATVQKSTGSVAPSTANPSSTSSSVPSGGATSSHNSNTGAIAGGVVGGVVGLAIIGGLIAFFVMRSRRRSQPKAASAMFEQRPMSAATTEYTAVPPFTPSTTKFYDPSDPSTYPPTVGSPSITTGHTLGYSPSVGPQQAYRPGQYTGTPEL</sequence>
<gene>
    <name evidence="4" type="ORF">GLOTRDRAFT_98772</name>
</gene>
<dbReference type="OrthoDB" id="2526171at2759"/>
<evidence type="ECO:0000256" key="3">
    <source>
        <dbReference type="SAM" id="SignalP"/>
    </source>
</evidence>
<reference evidence="4 5" key="1">
    <citation type="journal article" date="2012" name="Science">
        <title>The Paleozoic origin of enzymatic lignin decomposition reconstructed from 31 fungal genomes.</title>
        <authorList>
            <person name="Floudas D."/>
            <person name="Binder M."/>
            <person name="Riley R."/>
            <person name="Barry K."/>
            <person name="Blanchette R.A."/>
            <person name="Henrissat B."/>
            <person name="Martinez A.T."/>
            <person name="Otillar R."/>
            <person name="Spatafora J.W."/>
            <person name="Yadav J.S."/>
            <person name="Aerts A."/>
            <person name="Benoit I."/>
            <person name="Boyd A."/>
            <person name="Carlson A."/>
            <person name="Copeland A."/>
            <person name="Coutinho P.M."/>
            <person name="de Vries R.P."/>
            <person name="Ferreira P."/>
            <person name="Findley K."/>
            <person name="Foster B."/>
            <person name="Gaskell J."/>
            <person name="Glotzer D."/>
            <person name="Gorecki P."/>
            <person name="Heitman J."/>
            <person name="Hesse C."/>
            <person name="Hori C."/>
            <person name="Igarashi K."/>
            <person name="Jurgens J.A."/>
            <person name="Kallen N."/>
            <person name="Kersten P."/>
            <person name="Kohler A."/>
            <person name="Kuees U."/>
            <person name="Kumar T.K.A."/>
            <person name="Kuo A."/>
            <person name="LaButti K."/>
            <person name="Larrondo L.F."/>
            <person name="Lindquist E."/>
            <person name="Ling A."/>
            <person name="Lombard V."/>
            <person name="Lucas S."/>
            <person name="Lundell T."/>
            <person name="Martin R."/>
            <person name="McLaughlin D.J."/>
            <person name="Morgenstern I."/>
            <person name="Morin E."/>
            <person name="Murat C."/>
            <person name="Nagy L.G."/>
            <person name="Nolan M."/>
            <person name="Ohm R.A."/>
            <person name="Patyshakuliyeva A."/>
            <person name="Rokas A."/>
            <person name="Ruiz-Duenas F.J."/>
            <person name="Sabat G."/>
            <person name="Salamov A."/>
            <person name="Samejima M."/>
            <person name="Schmutz J."/>
            <person name="Slot J.C."/>
            <person name="St John F."/>
            <person name="Stenlid J."/>
            <person name="Sun H."/>
            <person name="Sun S."/>
            <person name="Syed K."/>
            <person name="Tsang A."/>
            <person name="Wiebenga A."/>
            <person name="Young D."/>
            <person name="Pisabarro A."/>
            <person name="Eastwood D.C."/>
            <person name="Martin F."/>
            <person name="Cullen D."/>
            <person name="Grigoriev I.V."/>
            <person name="Hibbett D.S."/>
        </authorList>
    </citation>
    <scope>NUCLEOTIDE SEQUENCE [LARGE SCALE GENOMIC DNA]</scope>
    <source>
        <strain evidence="4 5">ATCC 11539</strain>
    </source>
</reference>
<dbReference type="GeneID" id="19310052"/>
<dbReference type="AlphaFoldDB" id="S7RXH1"/>
<dbReference type="Proteomes" id="UP000030669">
    <property type="component" value="Unassembled WGS sequence"/>
</dbReference>
<accession>S7RXH1</accession>
<evidence type="ECO:0000256" key="1">
    <source>
        <dbReference type="SAM" id="MobiDB-lite"/>
    </source>
</evidence>
<keyword evidence="3" id="KW-0732">Signal</keyword>
<dbReference type="KEGG" id="gtr:GLOTRDRAFT_98772"/>
<dbReference type="Gene3D" id="1.20.5.510">
    <property type="entry name" value="Single helix bin"/>
    <property type="match status" value="1"/>
</dbReference>
<dbReference type="RefSeq" id="XP_007863330.1">
    <property type="nucleotide sequence ID" value="XM_007865139.1"/>
</dbReference>
<protein>
    <recommendedName>
        <fullName evidence="6">Transmembrane protein</fullName>
    </recommendedName>
</protein>
<feature type="region of interest" description="Disordered" evidence="1">
    <location>
        <begin position="162"/>
        <end position="196"/>
    </location>
</feature>
<feature type="compositionally biased region" description="Polar residues" evidence="1">
    <location>
        <begin position="162"/>
        <end position="171"/>
    </location>
</feature>
<feature type="transmembrane region" description="Helical" evidence="2">
    <location>
        <begin position="202"/>
        <end position="225"/>
    </location>
</feature>
<name>S7RXH1_GLOTA</name>
<feature type="signal peptide" evidence="3">
    <location>
        <begin position="1"/>
        <end position="27"/>
    </location>
</feature>
<dbReference type="OMA" id="WINWTIY"/>
<evidence type="ECO:0000313" key="4">
    <source>
        <dbReference type="EMBL" id="EPQ58044.1"/>
    </source>
</evidence>
<evidence type="ECO:0000256" key="2">
    <source>
        <dbReference type="SAM" id="Phobius"/>
    </source>
</evidence>
<dbReference type="STRING" id="670483.S7RXH1"/>
<keyword evidence="5" id="KW-1185">Reference proteome</keyword>
<feature type="region of interest" description="Disordered" evidence="1">
    <location>
        <begin position="262"/>
        <end position="313"/>
    </location>
</feature>